<dbReference type="Proteomes" id="UP000274131">
    <property type="component" value="Unassembled WGS sequence"/>
</dbReference>
<keyword evidence="2" id="KW-1185">Reference proteome</keyword>
<dbReference type="AlphaFoldDB" id="A0A0N4VES6"/>
<reference evidence="1 2" key="2">
    <citation type="submission" date="2018-10" db="EMBL/GenBank/DDBJ databases">
        <authorList>
            <consortium name="Pathogen Informatics"/>
        </authorList>
    </citation>
    <scope>NUCLEOTIDE SEQUENCE [LARGE SCALE GENOMIC DNA]</scope>
</reference>
<evidence type="ECO:0000313" key="3">
    <source>
        <dbReference type="WBParaSite" id="EVEC_0000919801-mRNA-1"/>
    </source>
</evidence>
<reference evidence="3" key="1">
    <citation type="submission" date="2017-02" db="UniProtKB">
        <authorList>
            <consortium name="WormBaseParasite"/>
        </authorList>
    </citation>
    <scope>IDENTIFICATION</scope>
</reference>
<dbReference type="WBParaSite" id="EVEC_0000919801-mRNA-1">
    <property type="protein sequence ID" value="EVEC_0000919801-mRNA-1"/>
    <property type="gene ID" value="EVEC_0000919801"/>
</dbReference>
<gene>
    <name evidence="1" type="ORF">EVEC_LOCUS8639</name>
</gene>
<evidence type="ECO:0000313" key="1">
    <source>
        <dbReference type="EMBL" id="VDD93888.1"/>
    </source>
</evidence>
<protein>
    <submittedName>
        <fullName evidence="3">ZP domain-containing protein</fullName>
    </submittedName>
</protein>
<accession>A0A0N4VES6</accession>
<dbReference type="EMBL" id="UXUI01009529">
    <property type="protein sequence ID" value="VDD93888.1"/>
    <property type="molecule type" value="Genomic_DNA"/>
</dbReference>
<evidence type="ECO:0000313" key="2">
    <source>
        <dbReference type="Proteomes" id="UP000274131"/>
    </source>
</evidence>
<proteinExistence type="predicted"/>
<organism evidence="3">
    <name type="scientific">Enterobius vermicularis</name>
    <name type="common">Human pinworm</name>
    <dbReference type="NCBI Taxonomy" id="51028"/>
    <lineage>
        <taxon>Eukaryota</taxon>
        <taxon>Metazoa</taxon>
        <taxon>Ecdysozoa</taxon>
        <taxon>Nematoda</taxon>
        <taxon>Chromadorea</taxon>
        <taxon>Rhabditida</taxon>
        <taxon>Spirurina</taxon>
        <taxon>Oxyuridomorpha</taxon>
        <taxon>Oxyuroidea</taxon>
        <taxon>Oxyuridae</taxon>
        <taxon>Enterobius</taxon>
    </lineage>
</organism>
<name>A0A0N4VES6_ENTVE</name>
<sequence length="129" mass="14003">MLASLDVRVRFGSGVDVVSDASITDKPVFATAAPQLPGCESTVSEIFLLHSVLFSSQLYPLATTKMDQFIHCYQMKVISKSHILPLSNKCDNWIDAKPRNIAVSCFHLYFFGGGGGGGSNEVVYLSIEV</sequence>